<gene>
    <name evidence="2" type="ORF">NIG5292_00643</name>
</gene>
<evidence type="ECO:0000313" key="2">
    <source>
        <dbReference type="EMBL" id="CRK74608.1"/>
    </source>
</evidence>
<dbReference type="EMBL" id="CVQV01000003">
    <property type="protein sequence ID" value="CRK74608.1"/>
    <property type="molecule type" value="Genomic_DNA"/>
</dbReference>
<proteinExistence type="predicted"/>
<dbReference type="Proteomes" id="UP000048949">
    <property type="component" value="Unassembled WGS sequence"/>
</dbReference>
<name>A0A0U1NIS9_9RHOB</name>
<evidence type="ECO:0000256" key="1">
    <source>
        <dbReference type="SAM" id="Phobius"/>
    </source>
</evidence>
<reference evidence="2 3" key="1">
    <citation type="submission" date="2015-04" db="EMBL/GenBank/DDBJ databases">
        <authorList>
            <person name="Syromyatnikov M.Y."/>
            <person name="Popov V.N."/>
        </authorList>
    </citation>
    <scope>NUCLEOTIDE SEQUENCE [LARGE SCALE GENOMIC DNA]</scope>
    <source>
        <strain evidence="2 3">CECT 5292</strain>
    </source>
</reference>
<dbReference type="Pfam" id="PF17272">
    <property type="entry name" value="DUF5337"/>
    <property type="match status" value="1"/>
</dbReference>
<dbReference type="RefSeq" id="WP_048597923.1">
    <property type="nucleotide sequence ID" value="NZ_CBFHGK010000001.1"/>
</dbReference>
<accession>A0A0U1NIS9</accession>
<dbReference type="STRING" id="282199.GCA_001049735_00643"/>
<feature type="transmembrane region" description="Helical" evidence="1">
    <location>
        <begin position="12"/>
        <end position="31"/>
    </location>
</feature>
<organism evidence="2 3">
    <name type="scientific">Nereida ignava</name>
    <dbReference type="NCBI Taxonomy" id="282199"/>
    <lineage>
        <taxon>Bacteria</taxon>
        <taxon>Pseudomonadati</taxon>
        <taxon>Pseudomonadota</taxon>
        <taxon>Alphaproteobacteria</taxon>
        <taxon>Rhodobacterales</taxon>
        <taxon>Roseobacteraceae</taxon>
        <taxon>Nereida</taxon>
    </lineage>
</organism>
<keyword evidence="1" id="KW-0812">Transmembrane</keyword>
<protein>
    <submittedName>
        <fullName evidence="2">Uncharacterized protein</fullName>
    </submittedName>
</protein>
<dbReference type="AlphaFoldDB" id="A0A0U1NIS9"/>
<feature type="transmembrane region" description="Helical" evidence="1">
    <location>
        <begin position="43"/>
        <end position="64"/>
    </location>
</feature>
<evidence type="ECO:0000313" key="3">
    <source>
        <dbReference type="Proteomes" id="UP000048949"/>
    </source>
</evidence>
<keyword evidence="1" id="KW-0472">Membrane</keyword>
<keyword evidence="1" id="KW-1133">Transmembrane helix</keyword>
<keyword evidence="3" id="KW-1185">Reference proteome</keyword>
<dbReference type="InterPro" id="IPR020308">
    <property type="entry name" value="Uncharacterised_Ynq1"/>
</dbReference>
<sequence>MNRDERNAKQGRLAAMVIAGSGLLAILAPAIAQSLNLTIRFEILLYLFSLAGFLFALVLALQVWQSGRK</sequence>